<keyword evidence="7 9" id="KW-0472">Membrane</keyword>
<evidence type="ECO:0000256" key="4">
    <source>
        <dbReference type="ARBA" id="ARBA00022679"/>
    </source>
</evidence>
<dbReference type="GO" id="GO:0000030">
    <property type="term" value="F:mannosyltransferase activity"/>
    <property type="evidence" value="ECO:0007669"/>
    <property type="project" value="TreeGrafter"/>
</dbReference>
<dbReference type="InterPro" id="IPR018732">
    <property type="entry name" value="Dpy-19/Dpy-19-like"/>
</dbReference>
<feature type="transmembrane region" description="Helical" evidence="9">
    <location>
        <begin position="508"/>
        <end position="527"/>
    </location>
</feature>
<keyword evidence="6 9" id="KW-1133">Transmembrane helix</keyword>
<feature type="transmembrane region" description="Helical" evidence="9">
    <location>
        <begin position="579"/>
        <end position="596"/>
    </location>
</feature>
<gene>
    <name evidence="10" type="primary">LOC109680936</name>
</gene>
<feature type="transmembrane region" description="Helical" evidence="9">
    <location>
        <begin position="449"/>
        <end position="473"/>
    </location>
</feature>
<feature type="transmembrane region" description="Helical" evidence="9">
    <location>
        <begin position="479"/>
        <end position="496"/>
    </location>
</feature>
<name>A0A8B7TVR2_CASCN</name>
<comment type="similarity">
    <text evidence="2">Belongs to the dpy-19 family.</text>
</comment>
<feature type="non-terminal residue" evidence="10">
    <location>
        <position position="733"/>
    </location>
</feature>
<dbReference type="KEGG" id="ccan:109680936"/>
<dbReference type="CTD" id="283417"/>
<evidence type="ECO:0000256" key="3">
    <source>
        <dbReference type="ARBA" id="ARBA00022676"/>
    </source>
</evidence>
<dbReference type="PANTHER" id="PTHR31488:SF6">
    <property type="entry name" value="C-MANNOSYLTRANSFERASE DPY19L2-RELATED"/>
    <property type="match status" value="1"/>
</dbReference>
<keyword evidence="4" id="KW-0808">Transferase</keyword>
<dbReference type="OrthoDB" id="6019623at2759"/>
<evidence type="ECO:0000256" key="6">
    <source>
        <dbReference type="ARBA" id="ARBA00022989"/>
    </source>
</evidence>
<accession>A0A8B7TVR2</accession>
<protein>
    <submittedName>
        <fullName evidence="10">Probable C-mannosyltransferase DPY19L2</fullName>
    </submittedName>
</protein>
<dbReference type="GO" id="GO:0007286">
    <property type="term" value="P:spermatid development"/>
    <property type="evidence" value="ECO:0007669"/>
    <property type="project" value="TreeGrafter"/>
</dbReference>
<evidence type="ECO:0000313" key="10">
    <source>
        <dbReference type="RefSeq" id="XP_020011156.1"/>
    </source>
</evidence>
<evidence type="ECO:0000256" key="2">
    <source>
        <dbReference type="ARBA" id="ARBA00008744"/>
    </source>
</evidence>
<evidence type="ECO:0000256" key="9">
    <source>
        <dbReference type="SAM" id="Phobius"/>
    </source>
</evidence>
<dbReference type="AlphaFoldDB" id="A0A8B7TVR2"/>
<evidence type="ECO:0000256" key="8">
    <source>
        <dbReference type="SAM" id="MobiDB-lite"/>
    </source>
</evidence>
<keyword evidence="3" id="KW-0328">Glycosyltransferase</keyword>
<evidence type="ECO:0000256" key="5">
    <source>
        <dbReference type="ARBA" id="ARBA00022692"/>
    </source>
</evidence>
<dbReference type="PANTHER" id="PTHR31488">
    <property type="entry name" value="DPY-19-LIKE 1, LIKE (H. SAPIENS)"/>
    <property type="match status" value="1"/>
</dbReference>
<dbReference type="Pfam" id="PF10034">
    <property type="entry name" value="Dpy19"/>
    <property type="match status" value="1"/>
</dbReference>
<evidence type="ECO:0000256" key="7">
    <source>
        <dbReference type="ARBA" id="ARBA00023136"/>
    </source>
</evidence>
<feature type="region of interest" description="Disordered" evidence="8">
    <location>
        <begin position="94"/>
        <end position="245"/>
    </location>
</feature>
<feature type="transmembrane region" description="Helical" evidence="9">
    <location>
        <begin position="547"/>
        <end position="567"/>
    </location>
</feature>
<feature type="transmembrane region" description="Helical" evidence="9">
    <location>
        <begin position="317"/>
        <end position="335"/>
    </location>
</feature>
<evidence type="ECO:0000256" key="1">
    <source>
        <dbReference type="ARBA" id="ARBA00004141"/>
    </source>
</evidence>
<sequence length="733" mass="83875">MWAEAQNAEAQEDKDARGDRRLFSMSDDIIMDSPVVDFTWNDLDGRSVFGKWVSEVEKQGVGCTEPDPSRTEKHEKLCRNSWCGFRVDRVLHGKPRGRSARGAPRHTWGSRQGPRQDCARTHARTPQGTLGRTPCSKHRGRHDDQAARNGGGNESLMLQGEPGTSEARRSRLGPHRRVPSSIHPSTDYEKMVGRARHKLTEAGPESPQSARAAPSKRRRRATGAGEPEMELEPPAQMEKSGPPGQSFLMGGRNLPGGARDFSPRRIRSLNAQNCLQLEAVARSLLVGRFQFLHCILEQLREKMQGLQVHRFSSKTTLGIAAFVGILHWIHLITLFENDRHFSHLSSLEREMTFRTEMGLYFSYFKTIVEAPSFLEGLWMIMNDRHTEYPLVINTVKRFHLYPEVVIAYWYRMFMGTMNLLGVETKTCWNVTRIEPLNEVQSCEGLGDPACFYIGVIFILNGLMMGLFFIYGTYLSGTQLGGLITVLCYFFNHGEATRVMWTPPLRESFSYPFLVLQMYVLTVILRTWNNHSRHYIALCLSNVAFMLPWQFAQFILFTQIASLFPMYVVGYIEPSKFQKIIYMNMVSVILCFILMFGNPMYLSSYYSSSLLMTWAIILKKNKIQRLGVSELNFWLIQGCAWWCGTIILKFLSSKILGVSDHIRLSDLIAARILRYTDFDTLIYTCAPEFDFMEQATPLRYTKTLLLPVVLVITYYIFKKTIRDISCALSINTYL</sequence>
<feature type="transmembrane region" description="Helical" evidence="9">
    <location>
        <begin position="699"/>
        <end position="716"/>
    </location>
</feature>
<dbReference type="GO" id="GO:0005637">
    <property type="term" value="C:nuclear inner membrane"/>
    <property type="evidence" value="ECO:0007669"/>
    <property type="project" value="TreeGrafter"/>
</dbReference>
<organism evidence="10">
    <name type="scientific">Castor canadensis</name>
    <name type="common">American beaver</name>
    <dbReference type="NCBI Taxonomy" id="51338"/>
    <lineage>
        <taxon>Eukaryota</taxon>
        <taxon>Metazoa</taxon>
        <taxon>Chordata</taxon>
        <taxon>Craniata</taxon>
        <taxon>Vertebrata</taxon>
        <taxon>Euteleostomi</taxon>
        <taxon>Mammalia</taxon>
        <taxon>Eutheria</taxon>
        <taxon>Euarchontoglires</taxon>
        <taxon>Glires</taxon>
        <taxon>Rodentia</taxon>
        <taxon>Castorimorpha</taxon>
        <taxon>Castoridae</taxon>
        <taxon>Castor</taxon>
    </lineage>
</organism>
<proteinExistence type="inferred from homology"/>
<reference evidence="10" key="1">
    <citation type="submission" date="2025-08" db="UniProtKB">
        <authorList>
            <consortium name="RefSeq"/>
        </authorList>
    </citation>
    <scope>IDENTIFICATION</scope>
    <source>
        <tissue evidence="10">Leukocyte</tissue>
    </source>
</reference>
<keyword evidence="5 9" id="KW-0812">Transmembrane</keyword>
<dbReference type="RefSeq" id="XP_020011156.1">
    <property type="nucleotide sequence ID" value="XM_020155567.1"/>
</dbReference>
<comment type="subcellular location">
    <subcellularLocation>
        <location evidence="1">Membrane</location>
        <topology evidence="1">Multi-pass membrane protein</topology>
    </subcellularLocation>
</comment>